<sequence>MAAAPAAVTVAPWPTCAKVVALVEFTSTTPLSASVLAWPPDAPSVTEISSLLASTVSLPVLISAVSLTTARVVCVAALT</sequence>
<dbReference type="Proteomes" id="UP000494108">
    <property type="component" value="Unassembled WGS sequence"/>
</dbReference>
<dbReference type="EMBL" id="CADIJX010000002">
    <property type="protein sequence ID" value="CAB3643592.1"/>
    <property type="molecule type" value="Genomic_DNA"/>
</dbReference>
<evidence type="ECO:0000313" key="2">
    <source>
        <dbReference type="Proteomes" id="UP000494108"/>
    </source>
</evidence>
<protein>
    <submittedName>
        <fullName evidence="1">Uncharacterized protein</fullName>
    </submittedName>
</protein>
<name>A0A6S6YZB3_9BURK</name>
<keyword evidence="2" id="KW-1185">Reference proteome</keyword>
<dbReference type="AlphaFoldDB" id="A0A6S6YZB3"/>
<proteinExistence type="predicted"/>
<evidence type="ECO:0000313" key="1">
    <source>
        <dbReference type="EMBL" id="CAB3643592.1"/>
    </source>
</evidence>
<accession>A0A6S6YZB3</accession>
<reference evidence="1 2" key="1">
    <citation type="submission" date="2020-04" db="EMBL/GenBank/DDBJ databases">
        <authorList>
            <person name="De Canck E."/>
        </authorList>
    </citation>
    <scope>NUCLEOTIDE SEQUENCE [LARGE SCALE GENOMIC DNA]</scope>
    <source>
        <strain evidence="1 2">LMG 3431</strain>
    </source>
</reference>
<gene>
    <name evidence="1" type="ORF">LMG3431_02334</name>
</gene>
<organism evidence="1 2">
    <name type="scientific">Achromobacter pestifer</name>
    <dbReference type="NCBI Taxonomy" id="1353889"/>
    <lineage>
        <taxon>Bacteria</taxon>
        <taxon>Pseudomonadati</taxon>
        <taxon>Pseudomonadota</taxon>
        <taxon>Betaproteobacteria</taxon>
        <taxon>Burkholderiales</taxon>
        <taxon>Alcaligenaceae</taxon>
        <taxon>Achromobacter</taxon>
    </lineage>
</organism>